<feature type="transmembrane region" description="Helical" evidence="10">
    <location>
        <begin position="83"/>
        <end position="106"/>
    </location>
</feature>
<comment type="caution">
    <text evidence="12">The sequence shown here is derived from an EMBL/GenBank/DDBJ whole genome shotgun (WGS) entry which is preliminary data.</text>
</comment>
<dbReference type="Pfam" id="PF02148">
    <property type="entry name" value="zf-UBP"/>
    <property type="match status" value="1"/>
</dbReference>
<feature type="transmembrane region" description="Helical" evidence="10">
    <location>
        <begin position="112"/>
        <end position="134"/>
    </location>
</feature>
<dbReference type="PROSITE" id="PS50271">
    <property type="entry name" value="ZF_UBP"/>
    <property type="match status" value="1"/>
</dbReference>
<dbReference type="InterPro" id="IPR006153">
    <property type="entry name" value="Cation/H_exchanger_TM"/>
</dbReference>
<feature type="transmembrane region" description="Helical" evidence="10">
    <location>
        <begin position="155"/>
        <end position="175"/>
    </location>
</feature>
<dbReference type="Gene3D" id="6.10.140.1330">
    <property type="match status" value="1"/>
</dbReference>
<keyword evidence="6 10" id="KW-0915">Sodium</keyword>
<dbReference type="InterPro" id="IPR013083">
    <property type="entry name" value="Znf_RING/FYVE/PHD"/>
</dbReference>
<comment type="similarity">
    <text evidence="10">Belongs to the monovalent cation:proton antiporter 1 (CPA1) transporter (TC 2.A.36) family.</text>
</comment>
<keyword evidence="10" id="KW-0050">Antiport</keyword>
<feature type="transmembrane region" description="Helical" evidence="10">
    <location>
        <begin position="376"/>
        <end position="398"/>
    </location>
</feature>
<dbReference type="GO" id="GO:0015385">
    <property type="term" value="F:sodium:proton antiporter activity"/>
    <property type="evidence" value="ECO:0007669"/>
    <property type="project" value="InterPro"/>
</dbReference>
<dbReference type="RefSeq" id="WP_134719242.1">
    <property type="nucleotide sequence ID" value="NZ_SDKM01000025.1"/>
</dbReference>
<feature type="transmembrane region" description="Helical" evidence="10">
    <location>
        <begin position="342"/>
        <end position="364"/>
    </location>
</feature>
<evidence type="ECO:0000256" key="5">
    <source>
        <dbReference type="ARBA" id="ARBA00022989"/>
    </source>
</evidence>
<evidence type="ECO:0000256" key="3">
    <source>
        <dbReference type="ARBA" id="ARBA00022475"/>
    </source>
</evidence>
<dbReference type="PANTHER" id="PTHR10110:SF86">
    <property type="entry name" value="SODIUM_HYDROGEN EXCHANGER 7"/>
    <property type="match status" value="1"/>
</dbReference>
<dbReference type="SUPFAM" id="SSF57850">
    <property type="entry name" value="RING/U-box"/>
    <property type="match status" value="1"/>
</dbReference>
<evidence type="ECO:0000256" key="8">
    <source>
        <dbReference type="ARBA" id="ARBA00023136"/>
    </source>
</evidence>
<dbReference type="GO" id="GO:0051453">
    <property type="term" value="P:regulation of intracellular pH"/>
    <property type="evidence" value="ECO:0007669"/>
    <property type="project" value="TreeGrafter"/>
</dbReference>
<reference evidence="12 13" key="1">
    <citation type="submission" date="2019-01" db="EMBL/GenBank/DDBJ databases">
        <title>Nocardioides guangzhouensis sp. nov., an actinobacterium isolated from soil.</title>
        <authorList>
            <person name="Fu Y."/>
            <person name="Cai Y."/>
            <person name="Lin Z."/>
            <person name="Chen P."/>
        </authorList>
    </citation>
    <scope>NUCLEOTIDE SEQUENCE [LARGE SCALE GENOMIC DNA]</scope>
    <source>
        <strain evidence="12 13">130</strain>
    </source>
</reference>
<dbReference type="GO" id="GO:0098719">
    <property type="term" value="P:sodium ion import across plasma membrane"/>
    <property type="evidence" value="ECO:0007669"/>
    <property type="project" value="TreeGrafter"/>
</dbReference>
<comment type="caution">
    <text evidence="10">Lacks conserved residue(s) required for the propagation of feature annotation.</text>
</comment>
<accession>A0A4Q4Z8Q1</accession>
<dbReference type="NCBIfam" id="TIGR00831">
    <property type="entry name" value="a_cpa1"/>
    <property type="match status" value="1"/>
</dbReference>
<comment type="function">
    <text evidence="10">Na(+)/H(+) antiporter that extrudes sodium in exchange for external protons.</text>
</comment>
<feature type="transmembrane region" description="Helical" evidence="10">
    <location>
        <begin position="181"/>
        <end position="202"/>
    </location>
</feature>
<dbReference type="PANTHER" id="PTHR10110">
    <property type="entry name" value="SODIUM/HYDROGEN EXCHANGER"/>
    <property type="match status" value="1"/>
</dbReference>
<keyword evidence="8 10" id="KW-0472">Membrane</keyword>
<name>A0A4Q4Z8Q1_9ACTN</name>
<feature type="transmembrane region" description="Helical" evidence="10">
    <location>
        <begin position="300"/>
        <end position="321"/>
    </location>
</feature>
<feature type="domain" description="UBP-type" evidence="11">
    <location>
        <begin position="539"/>
        <end position="623"/>
    </location>
</feature>
<keyword evidence="13" id="KW-1185">Reference proteome</keyword>
<dbReference type="InterPro" id="IPR018422">
    <property type="entry name" value="Cation/H_exchanger_CPA1"/>
</dbReference>
<evidence type="ECO:0000256" key="10">
    <source>
        <dbReference type="RuleBase" id="RU366002"/>
    </source>
</evidence>
<keyword evidence="4 10" id="KW-0812">Transmembrane</keyword>
<keyword evidence="5 10" id="KW-1133">Transmembrane helix</keyword>
<dbReference type="GO" id="GO:0008270">
    <property type="term" value="F:zinc ion binding"/>
    <property type="evidence" value="ECO:0007669"/>
    <property type="project" value="InterPro"/>
</dbReference>
<dbReference type="GO" id="GO:0005886">
    <property type="term" value="C:plasma membrane"/>
    <property type="evidence" value="ECO:0007669"/>
    <property type="project" value="UniProtKB-SubCell"/>
</dbReference>
<dbReference type="GO" id="GO:0015386">
    <property type="term" value="F:potassium:proton antiporter activity"/>
    <property type="evidence" value="ECO:0007669"/>
    <property type="project" value="TreeGrafter"/>
</dbReference>
<feature type="transmembrane region" description="Helical" evidence="10">
    <location>
        <begin position="6"/>
        <end position="22"/>
    </location>
</feature>
<evidence type="ECO:0000259" key="11">
    <source>
        <dbReference type="PROSITE" id="PS50271"/>
    </source>
</evidence>
<evidence type="ECO:0000256" key="4">
    <source>
        <dbReference type="ARBA" id="ARBA00022692"/>
    </source>
</evidence>
<dbReference type="InterPro" id="IPR004705">
    <property type="entry name" value="Cation/H_exchanger_CPA1_bac"/>
</dbReference>
<dbReference type="AlphaFoldDB" id="A0A4Q4Z8Q1"/>
<keyword evidence="2 10" id="KW-0813">Transport</keyword>
<evidence type="ECO:0000313" key="12">
    <source>
        <dbReference type="EMBL" id="RYP84280.1"/>
    </source>
</evidence>
<protein>
    <submittedName>
        <fullName evidence="12">Na+/H+ antiporter</fullName>
    </submittedName>
</protein>
<evidence type="ECO:0000256" key="6">
    <source>
        <dbReference type="ARBA" id="ARBA00023053"/>
    </source>
</evidence>
<proteinExistence type="inferred from homology"/>
<keyword evidence="9 10" id="KW-0739">Sodium transport</keyword>
<evidence type="ECO:0000256" key="2">
    <source>
        <dbReference type="ARBA" id="ARBA00022448"/>
    </source>
</evidence>
<evidence type="ECO:0000256" key="9">
    <source>
        <dbReference type="ARBA" id="ARBA00023201"/>
    </source>
</evidence>
<dbReference type="InterPro" id="IPR001607">
    <property type="entry name" value="Znf_UBP"/>
</dbReference>
<gene>
    <name evidence="12" type="ORF">EKO23_16640</name>
</gene>
<dbReference type="EMBL" id="SDKM01000025">
    <property type="protein sequence ID" value="RYP84280.1"/>
    <property type="molecule type" value="Genomic_DNA"/>
</dbReference>
<evidence type="ECO:0000256" key="1">
    <source>
        <dbReference type="ARBA" id="ARBA00004651"/>
    </source>
</evidence>
<dbReference type="Pfam" id="PF00999">
    <property type="entry name" value="Na_H_Exchanger"/>
    <property type="match status" value="1"/>
</dbReference>
<feature type="transmembrane region" description="Helical" evidence="10">
    <location>
        <begin position="29"/>
        <end position="48"/>
    </location>
</feature>
<keyword evidence="3 10" id="KW-1003">Cell membrane</keyword>
<evidence type="ECO:0000256" key="7">
    <source>
        <dbReference type="ARBA" id="ARBA00023065"/>
    </source>
</evidence>
<keyword evidence="7 10" id="KW-0406">Ion transport</keyword>
<evidence type="ECO:0000313" key="13">
    <source>
        <dbReference type="Proteomes" id="UP000295198"/>
    </source>
</evidence>
<feature type="transmembrane region" description="Helical" evidence="10">
    <location>
        <begin position="54"/>
        <end position="76"/>
    </location>
</feature>
<dbReference type="Gene3D" id="3.30.40.10">
    <property type="entry name" value="Zinc/RING finger domain, C3HC4 (zinc finger)"/>
    <property type="match status" value="1"/>
</dbReference>
<dbReference type="Proteomes" id="UP000295198">
    <property type="component" value="Unassembled WGS sequence"/>
</dbReference>
<dbReference type="OrthoDB" id="57886at2"/>
<comment type="subcellular location">
    <subcellularLocation>
        <location evidence="1 10">Cell membrane</location>
        <topology evidence="1 10">Multi-pass membrane protein</topology>
    </subcellularLocation>
</comment>
<organism evidence="12 13">
    <name type="scientific">Nocardioides guangzhouensis</name>
    <dbReference type="NCBI Taxonomy" id="2497878"/>
    <lineage>
        <taxon>Bacteria</taxon>
        <taxon>Bacillati</taxon>
        <taxon>Actinomycetota</taxon>
        <taxon>Actinomycetes</taxon>
        <taxon>Propionibacteriales</taxon>
        <taxon>Nocardioidaceae</taxon>
        <taxon>Nocardioides</taxon>
    </lineage>
</organism>
<sequence length="623" mass="67287">MEIAFSLIVLAVVVLTITAFAGRLELSEPLVLIGAGIILGFLPFVPEVHLHEEVVLLGLLPPLLYSAALQTSLVDFNANRRPILLLSVGLVIFTAIGVALVVKWIIPDMDWAIALAVGAVVAPPDAIAATAIARRIGLPRRIVTILEGESLLNDATALVTLRTALAAAVGSVALWEVGLDFVVAAGGGVLIGIATFVVVAKVRKKVTDPLLDTAISLVVPFAAYVAAEKVHASGVLAVVVAGLLLGHKAPILQTAPSRIAERTNWRTIAYVLENTVFLLIGLQAQWIVEDVADSSLSGARIVLVCAASLLAVIVLRLLWVFPARYLLVRPGPDPSTGRKPPWTYTFVLGWAGMRGVVTLAAAFLVPEDTEYREIVLLIAFTVVAGTLFIQGMSLPWVARRLEVPPPDRAEDALARATLLHQATQAGLDVLKEETQDDPHLVRAAIKSRLEQRNFAAWEQLGSTNGDQETPSQTYARVRLEMIEAERGKVLEVRSGGNIPQDVVREVLGMLDVEESMLDYATVAQERLEEGRVNAARIGGTCDDLEAAPSYREPNTPGECEDCVRQGTTWVHLRTCLACGHVGCCDSSQYRHATAHFRETGHRVMQSAEPGESWRWCFVHHQTG</sequence>